<accession>A0ACC0YJ64</accession>
<dbReference type="Proteomes" id="UP001163603">
    <property type="component" value="Chromosome 6"/>
</dbReference>
<reference evidence="2" key="1">
    <citation type="journal article" date="2023" name="G3 (Bethesda)">
        <title>Genome assembly and association tests identify interacting loci associated with vigor, precocity, and sex in interspecific pistachio rootstocks.</title>
        <authorList>
            <person name="Palmer W."/>
            <person name="Jacygrad E."/>
            <person name="Sagayaradj S."/>
            <person name="Cavanaugh K."/>
            <person name="Han R."/>
            <person name="Bertier L."/>
            <person name="Beede B."/>
            <person name="Kafkas S."/>
            <person name="Golino D."/>
            <person name="Preece J."/>
            <person name="Michelmore R."/>
        </authorList>
    </citation>
    <scope>NUCLEOTIDE SEQUENCE [LARGE SCALE GENOMIC DNA]</scope>
</reference>
<protein>
    <submittedName>
        <fullName evidence="1">Uncharacterized protein</fullName>
    </submittedName>
</protein>
<comment type="caution">
    <text evidence="1">The sequence shown here is derived from an EMBL/GenBank/DDBJ whole genome shotgun (WGS) entry which is preliminary data.</text>
</comment>
<dbReference type="EMBL" id="CM047741">
    <property type="protein sequence ID" value="KAJ0038082.1"/>
    <property type="molecule type" value="Genomic_DNA"/>
</dbReference>
<organism evidence="1 2">
    <name type="scientific">Pistacia integerrima</name>
    <dbReference type="NCBI Taxonomy" id="434235"/>
    <lineage>
        <taxon>Eukaryota</taxon>
        <taxon>Viridiplantae</taxon>
        <taxon>Streptophyta</taxon>
        <taxon>Embryophyta</taxon>
        <taxon>Tracheophyta</taxon>
        <taxon>Spermatophyta</taxon>
        <taxon>Magnoliopsida</taxon>
        <taxon>eudicotyledons</taxon>
        <taxon>Gunneridae</taxon>
        <taxon>Pentapetalae</taxon>
        <taxon>rosids</taxon>
        <taxon>malvids</taxon>
        <taxon>Sapindales</taxon>
        <taxon>Anacardiaceae</taxon>
        <taxon>Pistacia</taxon>
    </lineage>
</organism>
<gene>
    <name evidence="1" type="ORF">Pint_22278</name>
</gene>
<evidence type="ECO:0000313" key="1">
    <source>
        <dbReference type="EMBL" id="KAJ0038082.1"/>
    </source>
</evidence>
<evidence type="ECO:0000313" key="2">
    <source>
        <dbReference type="Proteomes" id="UP001163603"/>
    </source>
</evidence>
<proteinExistence type="predicted"/>
<name>A0ACC0YJ64_9ROSI</name>
<keyword evidence="2" id="KW-1185">Reference proteome</keyword>
<sequence>MGCSRNANDLHHQLHLGITENDDSCNTTMMINPNPNTTTSLPQNPLSISPSSSSSSSSAPSPFYSFIHSSTHLPPFNHHLAVASNEQSRTEFMEQPLGSSRWNPTPEQLLALEEMYRRGMRTPSAEQIQLIAAQLRRFGKIEGKNVFYWFQNHKARERQKRRRELLETTTTHHHPPEEKHHQHHHETTDLEKKDSGMKKGTIYDVEQTKNGASSSSNWSKHSEEFVATHTSVVSSMAETGPHGKPHDKELQLQRNFNFNLKLNIPHFKPPTSSSNHHHHHHHRLPQSFNIAENNQNDGVQETTTSATTTATTRTLELFPLHSEEYEASKKDDDDNNMKLNITAAINNNSSSFSPRQYIEFLPLRN</sequence>